<evidence type="ECO:0000313" key="3">
    <source>
        <dbReference type="Proteomes" id="UP000632377"/>
    </source>
</evidence>
<accession>A0ABS1T5U7</accession>
<evidence type="ECO:0000313" key="2">
    <source>
        <dbReference type="EMBL" id="MBL4934712.1"/>
    </source>
</evidence>
<dbReference type="SMART" id="SM00909">
    <property type="entry name" value="Germane"/>
    <property type="match status" value="1"/>
</dbReference>
<keyword evidence="3" id="KW-1185">Reference proteome</keyword>
<proteinExistence type="predicted"/>
<comment type="caution">
    <text evidence="2">The sequence shown here is derived from an EMBL/GenBank/DDBJ whole genome shotgun (WGS) entry which is preliminary data.</text>
</comment>
<sequence length="189" mass="20944">MKKAVLAFLISGVVVSTLGFTGCEKKDKLSINNNEKIKNLALPKEKDNSVNLDLYFDSSQSKDKVEMSKEERLINKEELLGEIIMQELLKGPSKATSNLKPILPKETRLISFSIKDGIAYVSLSGEARITMTPSKEEACLRSILNSLTQLPSITKVKILIDNSDVKTIGGNFDISKPFGKEDLEQIIKK</sequence>
<dbReference type="PROSITE" id="PS51257">
    <property type="entry name" value="PROKAR_LIPOPROTEIN"/>
    <property type="match status" value="1"/>
</dbReference>
<dbReference type="InterPro" id="IPR019606">
    <property type="entry name" value="GerMN"/>
</dbReference>
<reference evidence="2 3" key="1">
    <citation type="submission" date="2021-01" db="EMBL/GenBank/DDBJ databases">
        <title>Genome public.</title>
        <authorList>
            <person name="Liu C."/>
            <person name="Sun Q."/>
        </authorList>
    </citation>
    <scope>NUCLEOTIDE SEQUENCE [LARGE SCALE GENOMIC DNA]</scope>
    <source>
        <strain evidence="2 3">YIM B02515</strain>
    </source>
</reference>
<feature type="domain" description="GerMN" evidence="1">
    <location>
        <begin position="81"/>
        <end position="169"/>
    </location>
</feature>
<dbReference type="Pfam" id="PF10646">
    <property type="entry name" value="Germane"/>
    <property type="match status" value="1"/>
</dbReference>
<evidence type="ECO:0000259" key="1">
    <source>
        <dbReference type="SMART" id="SM00909"/>
    </source>
</evidence>
<dbReference type="RefSeq" id="WP_202747335.1">
    <property type="nucleotide sequence ID" value="NZ_JAESWC010000001.1"/>
</dbReference>
<protein>
    <submittedName>
        <fullName evidence="2">GerMN domain-containing protein</fullName>
    </submittedName>
</protein>
<gene>
    <name evidence="2" type="ORF">JK636_02950</name>
</gene>
<dbReference type="Proteomes" id="UP000632377">
    <property type="component" value="Unassembled WGS sequence"/>
</dbReference>
<dbReference type="EMBL" id="JAESWC010000001">
    <property type="protein sequence ID" value="MBL4934712.1"/>
    <property type="molecule type" value="Genomic_DNA"/>
</dbReference>
<name>A0ABS1T5U7_9CLOT</name>
<organism evidence="2 3">
    <name type="scientific">Clostridium rhizosphaerae</name>
    <dbReference type="NCBI Taxonomy" id="2803861"/>
    <lineage>
        <taxon>Bacteria</taxon>
        <taxon>Bacillati</taxon>
        <taxon>Bacillota</taxon>
        <taxon>Clostridia</taxon>
        <taxon>Eubacteriales</taxon>
        <taxon>Clostridiaceae</taxon>
        <taxon>Clostridium</taxon>
    </lineage>
</organism>